<feature type="compositionally biased region" description="Basic residues" evidence="1">
    <location>
        <begin position="225"/>
        <end position="242"/>
    </location>
</feature>
<reference evidence="3 4" key="1">
    <citation type="submission" date="2024-07" db="EMBL/GenBank/DDBJ databases">
        <title>Section-level genome sequencing and comparative genomics of Aspergillus sections Usti and Cavernicolus.</title>
        <authorList>
            <consortium name="Lawrence Berkeley National Laboratory"/>
            <person name="Nybo J.L."/>
            <person name="Vesth T.C."/>
            <person name="Theobald S."/>
            <person name="Frisvad J.C."/>
            <person name="Larsen T.O."/>
            <person name="Kjaerboelling I."/>
            <person name="Rothschild-Mancinelli K."/>
            <person name="Lyhne E.K."/>
            <person name="Kogle M.E."/>
            <person name="Barry K."/>
            <person name="Clum A."/>
            <person name="Na H."/>
            <person name="Ledsgaard L."/>
            <person name="Lin J."/>
            <person name="Lipzen A."/>
            <person name="Kuo A."/>
            <person name="Riley R."/>
            <person name="Mondo S."/>
            <person name="LaButti K."/>
            <person name="Haridas S."/>
            <person name="Pangalinan J."/>
            <person name="Salamov A.A."/>
            <person name="Simmons B.A."/>
            <person name="Magnuson J.K."/>
            <person name="Chen J."/>
            <person name="Drula E."/>
            <person name="Henrissat B."/>
            <person name="Wiebenga A."/>
            <person name="Lubbers R.J."/>
            <person name="Gomes A.C."/>
            <person name="Makela M.R."/>
            <person name="Stajich J."/>
            <person name="Grigoriev I.V."/>
            <person name="Mortensen U.H."/>
            <person name="De vries R.P."/>
            <person name="Baker S.E."/>
            <person name="Andersen M.R."/>
        </authorList>
    </citation>
    <scope>NUCLEOTIDE SEQUENCE [LARGE SCALE GENOMIC DNA]</scope>
    <source>
        <strain evidence="3 4">CBS 600.67</strain>
    </source>
</reference>
<sequence>MHYGPLNAGDNIPFLTFIQGSNKAFPRDGTTVRHIRDILEHGRQTNRAVVLAVNGWDGLTTNSVALVSLFSAYADKIPLIMRVFLGGQGIFREASVKHVLMVLSGEYEGEYEDLALPNSTRDFISKFQAIAAIKTQASINAAELRAESANRNRVPDIHGNGWACPDCDDVLPTSERLCDHKHKHHSPGPAPACQFCAMVFKRKDHRDRHEKETCKRRPGFVALPPKRHAPRGSKSKSAKRARVAVGSDNSYPAYFQIEKNTLNFPRVDSDVPKEQRLVYKWEVFCRFPGCCWKTKFSDDSKLRTHYENAHSWDYLAKDPGEGVKAKREYEAAGADYLARCAHYGLARPELIGSPPLLSDFLDKPKTEPAKNGGGTAVDEGMSAG</sequence>
<evidence type="ECO:0000259" key="2">
    <source>
        <dbReference type="PROSITE" id="PS00028"/>
    </source>
</evidence>
<dbReference type="EMBL" id="JBFXLS010000035">
    <property type="protein sequence ID" value="KAL2825596.1"/>
    <property type="molecule type" value="Genomic_DNA"/>
</dbReference>
<dbReference type="Proteomes" id="UP001610335">
    <property type="component" value="Unassembled WGS sequence"/>
</dbReference>
<proteinExistence type="predicted"/>
<keyword evidence="4" id="KW-1185">Reference proteome</keyword>
<evidence type="ECO:0000256" key="1">
    <source>
        <dbReference type="SAM" id="MobiDB-lite"/>
    </source>
</evidence>
<evidence type="ECO:0000313" key="4">
    <source>
        <dbReference type="Proteomes" id="UP001610335"/>
    </source>
</evidence>
<dbReference type="Gene3D" id="3.30.160.60">
    <property type="entry name" value="Classic Zinc Finger"/>
    <property type="match status" value="1"/>
</dbReference>
<gene>
    <name evidence="3" type="ORF">BDW59DRAFT_161556</name>
</gene>
<organism evidence="3 4">
    <name type="scientific">Aspergillus cavernicola</name>
    <dbReference type="NCBI Taxonomy" id="176166"/>
    <lineage>
        <taxon>Eukaryota</taxon>
        <taxon>Fungi</taxon>
        <taxon>Dikarya</taxon>
        <taxon>Ascomycota</taxon>
        <taxon>Pezizomycotina</taxon>
        <taxon>Eurotiomycetes</taxon>
        <taxon>Eurotiomycetidae</taxon>
        <taxon>Eurotiales</taxon>
        <taxon>Aspergillaceae</taxon>
        <taxon>Aspergillus</taxon>
        <taxon>Aspergillus subgen. Nidulantes</taxon>
    </lineage>
</organism>
<protein>
    <recommendedName>
        <fullName evidence="2">C2H2-type domain-containing protein</fullName>
    </recommendedName>
</protein>
<dbReference type="InterPro" id="IPR013087">
    <property type="entry name" value="Znf_C2H2_type"/>
</dbReference>
<dbReference type="PROSITE" id="PS00028">
    <property type="entry name" value="ZINC_FINGER_C2H2_1"/>
    <property type="match status" value="1"/>
</dbReference>
<feature type="region of interest" description="Disordered" evidence="1">
    <location>
        <begin position="220"/>
        <end position="242"/>
    </location>
</feature>
<evidence type="ECO:0000313" key="3">
    <source>
        <dbReference type="EMBL" id="KAL2825596.1"/>
    </source>
</evidence>
<feature type="region of interest" description="Disordered" evidence="1">
    <location>
        <begin position="361"/>
        <end position="384"/>
    </location>
</feature>
<accession>A0ABR4ICZ1</accession>
<feature type="domain" description="C2H2-type" evidence="2">
    <location>
        <begin position="164"/>
        <end position="185"/>
    </location>
</feature>
<name>A0ABR4ICZ1_9EURO</name>
<dbReference type="SMART" id="SM00355">
    <property type="entry name" value="ZnF_C2H2"/>
    <property type="match status" value="3"/>
</dbReference>
<comment type="caution">
    <text evidence="3">The sequence shown here is derived from an EMBL/GenBank/DDBJ whole genome shotgun (WGS) entry which is preliminary data.</text>
</comment>